<feature type="compositionally biased region" description="Low complexity" evidence="3">
    <location>
        <begin position="1"/>
        <end position="20"/>
    </location>
</feature>
<feature type="region of interest" description="Disordered" evidence="3">
    <location>
        <begin position="904"/>
        <end position="927"/>
    </location>
</feature>
<comment type="caution">
    <text evidence="4">The sequence shown here is derived from an EMBL/GenBank/DDBJ whole genome shotgun (WGS) entry which is preliminary data.</text>
</comment>
<gene>
    <name evidence="4" type="ORF">EDB81DRAFT_896098</name>
</gene>
<feature type="compositionally biased region" description="Low complexity" evidence="3">
    <location>
        <begin position="161"/>
        <end position="176"/>
    </location>
</feature>
<dbReference type="GO" id="GO:0005856">
    <property type="term" value="C:cytoskeleton"/>
    <property type="evidence" value="ECO:0007669"/>
    <property type="project" value="TreeGrafter"/>
</dbReference>
<proteinExistence type="predicted"/>
<feature type="region of interest" description="Disordered" evidence="3">
    <location>
        <begin position="1834"/>
        <end position="1856"/>
    </location>
</feature>
<dbReference type="Proteomes" id="UP000738349">
    <property type="component" value="Unassembled WGS sequence"/>
</dbReference>
<dbReference type="PANTHER" id="PTHR32083:SF0">
    <property type="entry name" value="CILIA AND FLAGELLA-ASSOCIATED PROTEIN 58"/>
    <property type="match status" value="1"/>
</dbReference>
<feature type="region of interest" description="Disordered" evidence="3">
    <location>
        <begin position="1346"/>
        <end position="1385"/>
    </location>
</feature>
<feature type="region of interest" description="Disordered" evidence="3">
    <location>
        <begin position="1062"/>
        <end position="1147"/>
    </location>
</feature>
<sequence>GASRSRPATPASPALSTASTVDGEEEIESSPVLPPLRAPRLPDRVSELLRTPPAGSAGDNRFGTASWGSPYPQSDRNLRRQSFSSEASDDSPIHQLDIETPFLRPAPELLRSQTEPQSAVSAAAAVLANRVRRQTLGLTEDWIRTHTTDDQHNSESRHWFSDGSGSEHSSLSGSERGWQEEGDFRTPRAKKRSNPSSQPVSRAESRHTPRARSSVETLKPTDTLSPKTGQNNSMATSEAAPGAHDAVSDRSQAALMQEQPVAESPMKAVPITNGEPRLPATPTKLTQKPLPKEPSQVMTPRIKKKVPWKGKNILVLIPRDEGRGQPGKAPFPLRQHEINRMFDSWQELGYNIAGFDLEVEGYQPPGTDDSQTRDSWPNFDEVDRERADRVFKVTLPDLNAWKEYENELQEAKLRALGVSFGDDDQPPPSISPATTDLRLSIGTSPVSFVPGKYNPRQSISLPASTSPFGLPQPQHGWQNQAGILHGMSRHDSPSMMNFNGIMSPQSPFGGPESPGGFPLHQRHQSLQFPMLPHQQQFQYLQPTRASPRLQEVLEDDEEPLPSVPSKSPSKTPEPPKQQNPEGLQAEIDDAEYHLEEQLRNQLEHEDYNPQPQTQAPVPTAEPFVPAHERQASEHFPAPELFANEPSKPLVLHHPRPHSRGHSLSQPFYRDKIEAQEATEEGSLQNFRSLNEIPETQKAEEAYEIETNPSNLGTPVQEFDFSETAFAHKKNFSTASNPWNDAVSVNSSAARRSSHGSKASLSKLNVKAPEFKFNPGQSTFTPGQFNFQPNNFQPAAPFQPAVFHAGISNPVASPPAAAPSFTTPAKINANAPSFSPGQSDFSFSASGPKFNPDAPAFTPLSDSFASPASGSKSVGNRGSIFGSIDLSTSAVFKPGKKFTQAVPIIRPSNESGRSLHTDDGPEFDFDGRPLVDESRIKRAKSSAPDDDDVHLFAEQPMDEHNHTPESHVLAKDEPSANEAENLPIDTSMSSIVTCDQLDTKATTATPSETSPSEFNASRWQPFEFKSSIEVQNFNDARPFGEDAFMHGHKKTLSATAQPFVPGVPSVGVPSQTDAADEVSDLSPAVSPVAARPASGLGTSRFSSGQQQPRTVSGGLSSSRFASPPPKPKGLAGSRFAKSPTPEQELYHAEPVDENVMESVEHEFEPEVAHAANGEEDYEPTFEEIDAVMNEFYGNPSMGVNKAAEAAKWQHGSPTRNMSVAAVANSSPYRLEPGVEQYTRDEASATPREYHALQDPAVQPMLSTELEDPFVDPPSLARTPENAAGIDGDSQPASDWDGAFTEDEHEKLENRAQFFDGRVNEVVGTLLAARLEPLEKTLFSIQQVLATRARRTPSSRRDMRSVSAELPQSDADDEDEEPVLRRSMSPRRDRRLDQIRIAVMEGFNAQQRNQAAVSPAAPDAAPIAILEALDDMKKSLSSNMQLGDDLKRVIEQAVESRMPALPNADETHNAQLEEMQAKAKVENEIMRKLQAAETRAEIETINRSVFDQRVSDLEGRSVNARRVAEDKLTETRCHYEAAAEEVQKLRLAEQANSKTAMRMALLEAAQANSVQSVTDMTNKCNAIDVELRDVRQDNHHWRAEFERADESARQRASELGRSLVTLTTQLQENDRMREAWRSKFISLQEDMGQAAREIAEDNARRIKKDQAMLARQDRLEIEMERLQDNERSGMRAVNECKRLEVLLEEAAMRFQRDEVKRTRMALQLEVDSANNQNSKLRSELDHMLLEDAQSTKSSEIEELHRKHQNEIEDIQTRYERQVSNAQEDAHKSERHLLERLSLSTSKTEHLQDRILHLEDKLDIAKQAASAAAAAAKSVGADAGPAHNVRHPKSAASRSFEAPEKISPQALRESIMVLQEQLQAREQRIEELEHVAAKADPDAATKITKRDDEISWLRELLAVRHENLQDIITALSGDRYDPDAVKDAAIRLKANLQMEEQERERAMNGGSSINLPNIAQSIQAATPRVAQAVGPIAAAWGNWRKGNQSSFSGLSGVLGSPATGRNATPARSSPAPQNSLLGGLLTPPASGLRQTPPVDNGKAQPTAFASTGRRYPSHSSISARSRGISNTSYRSDRSGRNTPPLRQSEAEPMTPPMMRPSVYDSDAQPGDFDDNDFFEED</sequence>
<organism evidence="4 5">
    <name type="scientific">Dactylonectria macrodidyma</name>
    <dbReference type="NCBI Taxonomy" id="307937"/>
    <lineage>
        <taxon>Eukaryota</taxon>
        <taxon>Fungi</taxon>
        <taxon>Dikarya</taxon>
        <taxon>Ascomycota</taxon>
        <taxon>Pezizomycotina</taxon>
        <taxon>Sordariomycetes</taxon>
        <taxon>Hypocreomycetidae</taxon>
        <taxon>Hypocreales</taxon>
        <taxon>Nectriaceae</taxon>
        <taxon>Dactylonectria</taxon>
    </lineage>
</organism>
<accession>A0A9P9JMU8</accession>
<feature type="region of interest" description="Disordered" evidence="3">
    <location>
        <begin position="1"/>
        <end position="122"/>
    </location>
</feature>
<reference evidence="4" key="1">
    <citation type="journal article" date="2021" name="Nat. Commun.">
        <title>Genetic determinants of endophytism in the Arabidopsis root mycobiome.</title>
        <authorList>
            <person name="Mesny F."/>
            <person name="Miyauchi S."/>
            <person name="Thiergart T."/>
            <person name="Pickel B."/>
            <person name="Atanasova L."/>
            <person name="Karlsson M."/>
            <person name="Huettel B."/>
            <person name="Barry K.W."/>
            <person name="Haridas S."/>
            <person name="Chen C."/>
            <person name="Bauer D."/>
            <person name="Andreopoulos W."/>
            <person name="Pangilinan J."/>
            <person name="LaButti K."/>
            <person name="Riley R."/>
            <person name="Lipzen A."/>
            <person name="Clum A."/>
            <person name="Drula E."/>
            <person name="Henrissat B."/>
            <person name="Kohler A."/>
            <person name="Grigoriev I.V."/>
            <person name="Martin F.M."/>
            <person name="Hacquard S."/>
        </authorList>
    </citation>
    <scope>NUCLEOTIDE SEQUENCE</scope>
    <source>
        <strain evidence="4">MPI-CAGE-AT-0147</strain>
    </source>
</reference>
<dbReference type="PANTHER" id="PTHR32083">
    <property type="entry name" value="CILIA AND FLAGELLA-ASSOCIATED PROTEIN 58-RELATED"/>
    <property type="match status" value="1"/>
</dbReference>
<feature type="compositionally biased region" description="Polar residues" evidence="3">
    <location>
        <begin position="214"/>
        <end position="236"/>
    </location>
</feature>
<dbReference type="EMBL" id="JAGMUV010000001">
    <property type="protein sequence ID" value="KAH7175544.1"/>
    <property type="molecule type" value="Genomic_DNA"/>
</dbReference>
<evidence type="ECO:0000256" key="2">
    <source>
        <dbReference type="SAM" id="Coils"/>
    </source>
</evidence>
<protein>
    <recommendedName>
        <fullName evidence="6">Myosin class II heavy chain</fullName>
    </recommendedName>
</protein>
<feature type="compositionally biased region" description="Basic and acidic residues" evidence="3">
    <location>
        <begin position="912"/>
        <end position="927"/>
    </location>
</feature>
<evidence type="ECO:0000256" key="3">
    <source>
        <dbReference type="SAM" id="MobiDB-lite"/>
    </source>
</evidence>
<evidence type="ECO:0000313" key="5">
    <source>
        <dbReference type="Proteomes" id="UP000738349"/>
    </source>
</evidence>
<feature type="compositionally biased region" description="Basic and acidic residues" evidence="3">
    <location>
        <begin position="147"/>
        <end position="160"/>
    </location>
</feature>
<feature type="compositionally biased region" description="Polar residues" evidence="3">
    <location>
        <begin position="1095"/>
        <end position="1119"/>
    </location>
</feature>
<keyword evidence="1 2" id="KW-0175">Coiled coil</keyword>
<feature type="coiled-coil region" evidence="2">
    <location>
        <begin position="1710"/>
        <end position="1821"/>
    </location>
</feature>
<feature type="compositionally biased region" description="Low complexity" evidence="3">
    <location>
        <begin position="609"/>
        <end position="622"/>
    </location>
</feature>
<dbReference type="OrthoDB" id="1293114at2759"/>
<keyword evidence="5" id="KW-1185">Reference proteome</keyword>
<feature type="region of interest" description="Disordered" evidence="3">
    <location>
        <begin position="2007"/>
        <end position="2134"/>
    </location>
</feature>
<feature type="compositionally biased region" description="Basic and acidic residues" evidence="3">
    <location>
        <begin position="177"/>
        <end position="186"/>
    </location>
</feature>
<feature type="region of interest" description="Disordered" evidence="3">
    <location>
        <begin position="147"/>
        <end position="299"/>
    </location>
</feature>
<evidence type="ECO:0008006" key="6">
    <source>
        <dbReference type="Google" id="ProtNLM"/>
    </source>
</evidence>
<feature type="non-terminal residue" evidence="4">
    <location>
        <position position="1"/>
    </location>
</feature>
<name>A0A9P9JMU8_9HYPO</name>
<feature type="compositionally biased region" description="Polar residues" evidence="3">
    <location>
        <begin position="71"/>
        <end position="86"/>
    </location>
</feature>
<feature type="region of interest" description="Disordered" evidence="3">
    <location>
        <begin position="554"/>
        <end position="641"/>
    </location>
</feature>
<feature type="compositionally biased region" description="Polar residues" evidence="3">
    <location>
        <begin position="2016"/>
        <end position="2033"/>
    </location>
</feature>
<feature type="compositionally biased region" description="Low complexity" evidence="3">
    <location>
        <begin position="1081"/>
        <end position="1093"/>
    </location>
</feature>
<feature type="compositionally biased region" description="Acidic residues" evidence="3">
    <location>
        <begin position="2124"/>
        <end position="2134"/>
    </location>
</feature>
<feature type="compositionally biased region" description="Polar residues" evidence="3">
    <location>
        <begin position="2070"/>
        <end position="2086"/>
    </location>
</feature>
<evidence type="ECO:0000313" key="4">
    <source>
        <dbReference type="EMBL" id="KAH7175544.1"/>
    </source>
</evidence>
<feature type="compositionally biased region" description="Basic and acidic residues" evidence="3">
    <location>
        <begin position="590"/>
        <end position="607"/>
    </location>
</feature>
<evidence type="ECO:0000256" key="1">
    <source>
        <dbReference type="ARBA" id="ARBA00023054"/>
    </source>
</evidence>